<dbReference type="PROSITE" id="PS50157">
    <property type="entry name" value="ZINC_FINGER_C2H2_2"/>
    <property type="match status" value="3"/>
</dbReference>
<dbReference type="AlphaFoldDB" id="A0A4C1W8D7"/>
<reference evidence="7 8" key="1">
    <citation type="journal article" date="2019" name="Commun. Biol.">
        <title>The bagworm genome reveals a unique fibroin gene that provides high tensile strength.</title>
        <authorList>
            <person name="Kono N."/>
            <person name="Nakamura H."/>
            <person name="Ohtoshi R."/>
            <person name="Tomita M."/>
            <person name="Numata K."/>
            <person name="Arakawa K."/>
        </authorList>
    </citation>
    <scope>NUCLEOTIDE SEQUENCE [LARGE SCALE GENOMIC DNA]</scope>
</reference>
<evidence type="ECO:0000259" key="6">
    <source>
        <dbReference type="PROSITE" id="PS50157"/>
    </source>
</evidence>
<dbReference type="PROSITE" id="PS00028">
    <property type="entry name" value="ZINC_FINGER_C2H2_1"/>
    <property type="match status" value="6"/>
</dbReference>
<evidence type="ECO:0000256" key="2">
    <source>
        <dbReference type="ARBA" id="ARBA00022737"/>
    </source>
</evidence>
<dbReference type="PANTHER" id="PTHR24409">
    <property type="entry name" value="ZINC FINGER PROTEIN 142"/>
    <property type="match status" value="1"/>
</dbReference>
<evidence type="ECO:0000256" key="5">
    <source>
        <dbReference type="PROSITE-ProRule" id="PRU00042"/>
    </source>
</evidence>
<dbReference type="GO" id="GO:0000977">
    <property type="term" value="F:RNA polymerase II transcription regulatory region sequence-specific DNA binding"/>
    <property type="evidence" value="ECO:0007669"/>
    <property type="project" value="TreeGrafter"/>
</dbReference>
<dbReference type="PANTHER" id="PTHR24409:SF295">
    <property type="entry name" value="AZ2-RELATED"/>
    <property type="match status" value="1"/>
</dbReference>
<dbReference type="GO" id="GO:0005634">
    <property type="term" value="C:nucleus"/>
    <property type="evidence" value="ECO:0007669"/>
    <property type="project" value="TreeGrafter"/>
</dbReference>
<proteinExistence type="predicted"/>
<keyword evidence="2" id="KW-0677">Repeat</keyword>
<dbReference type="GO" id="GO:0000981">
    <property type="term" value="F:DNA-binding transcription factor activity, RNA polymerase II-specific"/>
    <property type="evidence" value="ECO:0007669"/>
    <property type="project" value="TreeGrafter"/>
</dbReference>
<protein>
    <recommendedName>
        <fullName evidence="6">C2H2-type domain-containing protein</fullName>
    </recommendedName>
</protein>
<dbReference type="Proteomes" id="UP000299102">
    <property type="component" value="Unassembled WGS sequence"/>
</dbReference>
<sequence length="928" mass="106747">MTSQFEVDAVVDHDCSGIKLENESQNKDDNTLTSEHKQIFDSCRTVYHDPVLQNFDYNHSLHHDENAGGGILYRHLSKVEQEDGNDAKDVGMPSNDRNKIISHISEEVIIKTEDNIKLMDHQEDENCYNFTRVKVEMQVDDAAEQKDNVSNLETHSKIINPSEQEVPDDSYYRLPESYYSCEPLETDERSVDMVDDKVEMRQEVHSALEARDTNSLLKIKKLSKAGKTRRYDSLKKKKIKQYRCLICFASYRQFSAYLTHKNKHLKKGTHQFLRKRREGKHLKMIRGIAHFQCDKCNKCYTCEASLNVHIKMSHGHVPIKIIKTEPEDVFKSDNLNLTHHEINTEPHEEILSASHHSNIQSDSGPPLLKMSSELENLKYSILLLQQDSINAAEDMLNEVKMTYYCPECLKFFAKSASYRSHLNTHLKKKFMLLRSQKIVLLKTLKDMNKFPYFSYNNGYIANINANKHLWPTEINAKSDKCVDGMSSSVKQCSEIVTAELQQVSNSILGDDPNNSNGNKGMFTKDGFQREPTREYASHSLGENCTDNGPILLTDSPEFGIPKENECIEIKSYSCSKCSKHCIGPSAFREHLNLHLREEMNLLYKKKKEMYKRHMSRSRTFKCEKCDKEYLYDGFLKKHKKFCQGPPRNELKDIVLGCNINSLQNLNRRKVEISLQQNNLESNIKSCCDPTKNLNTTNIANAEPERTISKNGESGFTSQCDSTSNRGGFRVDCSDVEQKTTFDAIMTLINETQHFMSHTNTYHLSSRERWLLELLQAFFALMQSWECKPCNFRSENPDTLAEHLHDHRTLNVVGLDLMPKSENCTPKRKCVDCRRIYSSNKQLEEHRGLYHNPNQGSRKKSLATSTVNSDNPIAKCLKCNIQFISEGHLKAHFCTMRHVEVQSFLLNEQFVAANMSEVESVANIVVTID</sequence>
<keyword evidence="3 5" id="KW-0863">Zinc-finger</keyword>
<gene>
    <name evidence="7" type="ORF">EVAR_30342_1</name>
</gene>
<feature type="domain" description="C2H2-type" evidence="6">
    <location>
        <begin position="572"/>
        <end position="599"/>
    </location>
</feature>
<keyword evidence="1" id="KW-0479">Metal-binding</keyword>
<evidence type="ECO:0000313" key="8">
    <source>
        <dbReference type="Proteomes" id="UP000299102"/>
    </source>
</evidence>
<dbReference type="STRING" id="151549.A0A4C1W8D7"/>
<accession>A0A4C1W8D7</accession>
<evidence type="ECO:0000256" key="4">
    <source>
        <dbReference type="ARBA" id="ARBA00022833"/>
    </source>
</evidence>
<comment type="caution">
    <text evidence="7">The sequence shown here is derived from an EMBL/GenBank/DDBJ whole genome shotgun (WGS) entry which is preliminary data.</text>
</comment>
<dbReference type="InterPro" id="IPR013087">
    <property type="entry name" value="Znf_C2H2_type"/>
</dbReference>
<dbReference type="SUPFAM" id="SSF57667">
    <property type="entry name" value="beta-beta-alpha zinc fingers"/>
    <property type="match status" value="1"/>
</dbReference>
<dbReference type="SMART" id="SM00355">
    <property type="entry name" value="ZnF_C2H2"/>
    <property type="match status" value="8"/>
</dbReference>
<keyword evidence="8" id="KW-1185">Reference proteome</keyword>
<keyword evidence="4" id="KW-0862">Zinc</keyword>
<feature type="domain" description="C2H2-type" evidence="6">
    <location>
        <begin position="291"/>
        <end position="318"/>
    </location>
</feature>
<dbReference type="InterPro" id="IPR036236">
    <property type="entry name" value="Znf_C2H2_sf"/>
</dbReference>
<evidence type="ECO:0000256" key="3">
    <source>
        <dbReference type="ARBA" id="ARBA00022771"/>
    </source>
</evidence>
<organism evidence="7 8">
    <name type="scientific">Eumeta variegata</name>
    <name type="common">Bagworm moth</name>
    <name type="synonym">Eumeta japonica</name>
    <dbReference type="NCBI Taxonomy" id="151549"/>
    <lineage>
        <taxon>Eukaryota</taxon>
        <taxon>Metazoa</taxon>
        <taxon>Ecdysozoa</taxon>
        <taxon>Arthropoda</taxon>
        <taxon>Hexapoda</taxon>
        <taxon>Insecta</taxon>
        <taxon>Pterygota</taxon>
        <taxon>Neoptera</taxon>
        <taxon>Endopterygota</taxon>
        <taxon>Lepidoptera</taxon>
        <taxon>Glossata</taxon>
        <taxon>Ditrysia</taxon>
        <taxon>Tineoidea</taxon>
        <taxon>Psychidae</taxon>
        <taxon>Oiketicinae</taxon>
        <taxon>Eumeta</taxon>
    </lineage>
</organism>
<dbReference type="EMBL" id="BGZK01000505">
    <property type="protein sequence ID" value="GBP47628.1"/>
    <property type="molecule type" value="Genomic_DNA"/>
</dbReference>
<dbReference type="Gene3D" id="3.30.160.60">
    <property type="entry name" value="Classic Zinc Finger"/>
    <property type="match status" value="1"/>
</dbReference>
<evidence type="ECO:0000313" key="7">
    <source>
        <dbReference type="EMBL" id="GBP47628.1"/>
    </source>
</evidence>
<dbReference type="Pfam" id="PF00096">
    <property type="entry name" value="zf-C2H2"/>
    <property type="match status" value="1"/>
</dbReference>
<name>A0A4C1W8D7_EUMVA</name>
<evidence type="ECO:0000256" key="1">
    <source>
        <dbReference type="ARBA" id="ARBA00022723"/>
    </source>
</evidence>
<dbReference type="GO" id="GO:0008270">
    <property type="term" value="F:zinc ion binding"/>
    <property type="evidence" value="ECO:0007669"/>
    <property type="project" value="UniProtKB-KW"/>
</dbReference>
<feature type="domain" description="C2H2-type" evidence="6">
    <location>
        <begin position="403"/>
        <end position="430"/>
    </location>
</feature>